<keyword evidence="4" id="KW-0812">Transmembrane</keyword>
<dbReference type="GO" id="GO:0008270">
    <property type="term" value="F:zinc ion binding"/>
    <property type="evidence" value="ECO:0007669"/>
    <property type="project" value="InterPro"/>
</dbReference>
<dbReference type="Gene3D" id="4.10.240.10">
    <property type="entry name" value="Zn(2)-C6 fungal-type DNA-binding domain"/>
    <property type="match status" value="1"/>
</dbReference>
<dbReference type="GO" id="GO:0000981">
    <property type="term" value="F:DNA-binding transcription factor activity, RNA polymerase II-specific"/>
    <property type="evidence" value="ECO:0007669"/>
    <property type="project" value="InterPro"/>
</dbReference>
<dbReference type="InterPro" id="IPR036864">
    <property type="entry name" value="Zn2-C6_fun-type_DNA-bd_sf"/>
</dbReference>
<sequence>MLNNTRLQSKSRAVSKERRKRALFSCDRCKLRKSKCNRIQNNDLKYDNITPCAQCVKAGVSCVTSIPRKRRFYGSVKNISLHYKCLLALVTGIFPNNDIYNIDELMSLGHELKLEMPTLDNFDYGEKGTFANLKKEAEEEALAEEAAEAETEAELRHQNEHNKIIIEKNVENSQNEKVNQIDKEETVLSSDQSNYTKNEVNEENVTIKIKKEIDNTSSDYSSDTCKTLKLMKKLNLNSSEKENDTEIKDSDKLPVETKTNIKLPPNVKIPASNLDRERLIMDRFGHTHFIGNFGTASLLNGLCDIIIKRSYNKVSPPTSTQDIRDSSVQTITSETTPVYQYPTHLYNMDEINVDRFPLINIVGREEADVYVSVFFEKVHPYYFIFNEDSFMAKYEIFYEDLDIDITKDSKNRTHTLSRLSSAEICSIYTVWILGRRFQQYSNPENLPTDAVLDEEMIGKFIDIIKLSLADVVLTPSIDGIRLLILFSVYLSSIKIRESGYCLMELASIQAKSLGLHRKSIVNKFNDEKSDVMKRILWSLTKSETTLCCSFGRASAIPWEEIDIDFPEINDVKDEHFKIFYLQSCKLTKIIFEILDYKKKNQKDPLSLASVEKALYFKNKMQNFWNNLPEKWKDYKSLPIKRYKPKLHIQYHYYHITLTLPMFLYIVNSHNYIIKNDDPFLSLLVCGIQSSFKTAELVSFTDSKGFFNGTIYYDVFYCYNAIMVLTLTYILFKTKAVGKCKEKIDLKNLNDQYGINLEEILKSINLIRKLVLGNLHKIDGTMKRMSDIIETLLADLGIIQTLVVKYNAPKSNVKKIEDRQESGNTSVTSIPSGYSRIKLRYNKSEKRKRSPVSSSTSSKITKEENIVTDNTETKNKSVLKTTDDLSIHKINADPEKIYPASKRSKSNPPMTASSSDDIMNLMNFKPNAAQNKLIDEMKNPLIDLESSTNIFQQYSEMSNSSTNMLFNNTPSITNTPVYSGDGIHVENEQSSNSSDINGVLSSLSLNTDLMDALFGTDILNLDMDADEHLFM</sequence>
<dbReference type="InterPro" id="IPR050987">
    <property type="entry name" value="AtrR-like"/>
</dbReference>
<dbReference type="Pfam" id="PF04082">
    <property type="entry name" value="Fungal_trans"/>
    <property type="match status" value="1"/>
</dbReference>
<evidence type="ECO:0000313" key="6">
    <source>
        <dbReference type="EMBL" id="GMM47976.1"/>
    </source>
</evidence>
<comment type="caution">
    <text evidence="6">The sequence shown here is derived from an EMBL/GenBank/DDBJ whole genome shotgun (WGS) entry which is preliminary data.</text>
</comment>
<feature type="region of interest" description="Disordered" evidence="3">
    <location>
        <begin position="893"/>
        <end position="915"/>
    </location>
</feature>
<evidence type="ECO:0000256" key="1">
    <source>
        <dbReference type="ARBA" id="ARBA00022723"/>
    </source>
</evidence>
<dbReference type="SMART" id="SM00066">
    <property type="entry name" value="GAL4"/>
    <property type="match status" value="1"/>
</dbReference>
<evidence type="ECO:0000256" key="2">
    <source>
        <dbReference type="ARBA" id="ARBA00023242"/>
    </source>
</evidence>
<keyword evidence="7" id="KW-1185">Reference proteome</keyword>
<feature type="transmembrane region" description="Helical" evidence="4">
    <location>
        <begin position="650"/>
        <end position="667"/>
    </location>
</feature>
<evidence type="ECO:0000256" key="3">
    <source>
        <dbReference type="SAM" id="MobiDB-lite"/>
    </source>
</evidence>
<dbReference type="Pfam" id="PF00172">
    <property type="entry name" value="Zn_clus"/>
    <property type="match status" value="1"/>
</dbReference>
<keyword evidence="4" id="KW-0472">Membrane</keyword>
<dbReference type="CDD" id="cd12148">
    <property type="entry name" value="fungal_TF_MHR"/>
    <property type="match status" value="1"/>
</dbReference>
<dbReference type="GO" id="GO:0006351">
    <property type="term" value="P:DNA-templated transcription"/>
    <property type="evidence" value="ECO:0007669"/>
    <property type="project" value="InterPro"/>
</dbReference>
<evidence type="ECO:0000313" key="7">
    <source>
        <dbReference type="Proteomes" id="UP001378960"/>
    </source>
</evidence>
<proteinExistence type="predicted"/>
<evidence type="ECO:0000259" key="5">
    <source>
        <dbReference type="PROSITE" id="PS50048"/>
    </source>
</evidence>
<accession>A0AAV5R9M3</accession>
<dbReference type="GO" id="GO:0003677">
    <property type="term" value="F:DNA binding"/>
    <property type="evidence" value="ECO:0007669"/>
    <property type="project" value="InterPro"/>
</dbReference>
<feature type="domain" description="Zn(2)-C6 fungal-type" evidence="5">
    <location>
        <begin position="25"/>
        <end position="64"/>
    </location>
</feature>
<keyword evidence="2" id="KW-0539">Nucleus</keyword>
<feature type="region of interest" description="Disordered" evidence="3">
    <location>
        <begin position="837"/>
        <end position="867"/>
    </location>
</feature>
<evidence type="ECO:0000256" key="4">
    <source>
        <dbReference type="SAM" id="Phobius"/>
    </source>
</evidence>
<feature type="compositionally biased region" description="Basic residues" evidence="3">
    <location>
        <begin position="837"/>
        <end position="849"/>
    </location>
</feature>
<dbReference type="CDD" id="cd00067">
    <property type="entry name" value="GAL4"/>
    <property type="match status" value="1"/>
</dbReference>
<gene>
    <name evidence="6" type="ORF">DAPK24_045740</name>
</gene>
<dbReference type="InterPro" id="IPR001138">
    <property type="entry name" value="Zn2Cys6_DnaBD"/>
</dbReference>
<dbReference type="PANTHER" id="PTHR46910:SF23">
    <property type="entry name" value="THIAMINE REPRESSIBLE GENES REGULATORY PROTEIN THI1"/>
    <property type="match status" value="1"/>
</dbReference>
<keyword evidence="4" id="KW-1133">Transmembrane helix</keyword>
<feature type="transmembrane region" description="Helical" evidence="4">
    <location>
        <begin position="710"/>
        <end position="731"/>
    </location>
</feature>
<dbReference type="SUPFAM" id="SSF57701">
    <property type="entry name" value="Zn2/Cys6 DNA-binding domain"/>
    <property type="match status" value="1"/>
</dbReference>
<name>A0AAV5R9M3_PICKL</name>
<feature type="compositionally biased region" description="Polar residues" evidence="3">
    <location>
        <begin position="905"/>
        <end position="915"/>
    </location>
</feature>
<dbReference type="PANTHER" id="PTHR46910">
    <property type="entry name" value="TRANSCRIPTION FACTOR PDR1"/>
    <property type="match status" value="1"/>
</dbReference>
<protein>
    <recommendedName>
        <fullName evidence="5">Zn(2)-C6 fungal-type domain-containing protein</fullName>
    </recommendedName>
</protein>
<keyword evidence="1" id="KW-0479">Metal-binding</keyword>
<organism evidence="6 7">
    <name type="scientific">Pichia kluyveri</name>
    <name type="common">Yeast</name>
    <dbReference type="NCBI Taxonomy" id="36015"/>
    <lineage>
        <taxon>Eukaryota</taxon>
        <taxon>Fungi</taxon>
        <taxon>Dikarya</taxon>
        <taxon>Ascomycota</taxon>
        <taxon>Saccharomycotina</taxon>
        <taxon>Pichiomycetes</taxon>
        <taxon>Pichiales</taxon>
        <taxon>Pichiaceae</taxon>
        <taxon>Pichia</taxon>
    </lineage>
</organism>
<dbReference type="EMBL" id="BTGB01000009">
    <property type="protein sequence ID" value="GMM47976.1"/>
    <property type="molecule type" value="Genomic_DNA"/>
</dbReference>
<dbReference type="Proteomes" id="UP001378960">
    <property type="component" value="Unassembled WGS sequence"/>
</dbReference>
<dbReference type="PROSITE" id="PS50048">
    <property type="entry name" value="ZN2_CY6_FUNGAL_2"/>
    <property type="match status" value="1"/>
</dbReference>
<reference evidence="6 7" key="1">
    <citation type="journal article" date="2023" name="Elife">
        <title>Identification of key yeast species and microbe-microbe interactions impacting larval growth of Drosophila in the wild.</title>
        <authorList>
            <person name="Mure A."/>
            <person name="Sugiura Y."/>
            <person name="Maeda R."/>
            <person name="Honda K."/>
            <person name="Sakurai N."/>
            <person name="Takahashi Y."/>
            <person name="Watada M."/>
            <person name="Katoh T."/>
            <person name="Gotoh A."/>
            <person name="Gotoh Y."/>
            <person name="Taniguchi I."/>
            <person name="Nakamura K."/>
            <person name="Hayashi T."/>
            <person name="Katayama T."/>
            <person name="Uemura T."/>
            <person name="Hattori Y."/>
        </authorList>
    </citation>
    <scope>NUCLEOTIDE SEQUENCE [LARGE SCALE GENOMIC DNA]</scope>
    <source>
        <strain evidence="6 7">PK-24</strain>
    </source>
</reference>
<dbReference type="InterPro" id="IPR007219">
    <property type="entry name" value="XnlR_reg_dom"/>
</dbReference>
<dbReference type="AlphaFoldDB" id="A0AAV5R9M3"/>